<dbReference type="EMBL" id="JAKOGI010000010">
    <property type="protein sequence ID" value="KAJ8451283.1"/>
    <property type="molecule type" value="Genomic_DNA"/>
</dbReference>
<dbReference type="InterPro" id="IPR020103">
    <property type="entry name" value="PsdUridine_synth_cat_dom_sf"/>
</dbReference>
<name>A0A9Q1KXC8_9CARY</name>
<dbReference type="AlphaFoldDB" id="A0A9Q1KXC8"/>
<comment type="catalytic activity">
    <reaction evidence="4">
        <text>uridine(38/39/40) in tRNA = pseudouridine(38/39/40) in tRNA</text>
        <dbReference type="Rhea" id="RHEA:22376"/>
        <dbReference type="Rhea" id="RHEA-COMP:10085"/>
        <dbReference type="Rhea" id="RHEA-COMP:10087"/>
        <dbReference type="ChEBI" id="CHEBI:65314"/>
        <dbReference type="ChEBI" id="CHEBI:65315"/>
        <dbReference type="EC" id="5.4.99.12"/>
    </reaction>
</comment>
<evidence type="ECO:0000313" key="7">
    <source>
        <dbReference type="Proteomes" id="UP001153076"/>
    </source>
</evidence>
<dbReference type="PANTHER" id="PTHR11142:SF10">
    <property type="entry name" value="TRNA PSEUDOURIDINE SYNTHASE"/>
    <property type="match status" value="1"/>
</dbReference>
<dbReference type="Proteomes" id="UP001153076">
    <property type="component" value="Unassembled WGS sequence"/>
</dbReference>
<evidence type="ECO:0000256" key="3">
    <source>
        <dbReference type="ARBA" id="ARBA00023235"/>
    </source>
</evidence>
<evidence type="ECO:0000256" key="4">
    <source>
        <dbReference type="RuleBase" id="RU003792"/>
    </source>
</evidence>
<protein>
    <recommendedName>
        <fullName evidence="4">tRNA pseudouridine synthase</fullName>
        <ecNumber evidence="4">5.4.99.12</ecNumber>
    </recommendedName>
</protein>
<dbReference type="GO" id="GO:0003723">
    <property type="term" value="F:RNA binding"/>
    <property type="evidence" value="ECO:0007669"/>
    <property type="project" value="InterPro"/>
</dbReference>
<evidence type="ECO:0000259" key="5">
    <source>
        <dbReference type="Pfam" id="PF01416"/>
    </source>
</evidence>
<keyword evidence="2 4" id="KW-0819">tRNA processing</keyword>
<dbReference type="Gene3D" id="3.30.70.580">
    <property type="entry name" value="Pseudouridine synthase I, catalytic domain, N-terminal subdomain"/>
    <property type="match status" value="1"/>
</dbReference>
<dbReference type="PANTHER" id="PTHR11142">
    <property type="entry name" value="PSEUDOURIDYLATE SYNTHASE"/>
    <property type="match status" value="1"/>
</dbReference>
<reference evidence="6" key="1">
    <citation type="submission" date="2022-04" db="EMBL/GenBank/DDBJ databases">
        <title>Carnegiea gigantea Genome sequencing and assembly v2.</title>
        <authorList>
            <person name="Copetti D."/>
            <person name="Sanderson M.J."/>
            <person name="Burquez A."/>
            <person name="Wojciechowski M.F."/>
        </authorList>
    </citation>
    <scope>NUCLEOTIDE SEQUENCE</scope>
    <source>
        <strain evidence="6">SGP5-SGP5p</strain>
        <tissue evidence="6">Aerial part</tissue>
    </source>
</reference>
<dbReference type="InterPro" id="IPR020095">
    <property type="entry name" value="PsdUridine_synth_TruA_C"/>
</dbReference>
<evidence type="ECO:0000256" key="2">
    <source>
        <dbReference type="ARBA" id="ARBA00022694"/>
    </source>
</evidence>
<dbReference type="Gene3D" id="3.30.70.660">
    <property type="entry name" value="Pseudouridine synthase I, catalytic domain, C-terminal subdomain"/>
    <property type="match status" value="1"/>
</dbReference>
<dbReference type="InterPro" id="IPR020097">
    <property type="entry name" value="PsdUridine_synth_TruA_a/b_dom"/>
</dbReference>
<organism evidence="6 7">
    <name type="scientific">Carnegiea gigantea</name>
    <dbReference type="NCBI Taxonomy" id="171969"/>
    <lineage>
        <taxon>Eukaryota</taxon>
        <taxon>Viridiplantae</taxon>
        <taxon>Streptophyta</taxon>
        <taxon>Embryophyta</taxon>
        <taxon>Tracheophyta</taxon>
        <taxon>Spermatophyta</taxon>
        <taxon>Magnoliopsida</taxon>
        <taxon>eudicotyledons</taxon>
        <taxon>Gunneridae</taxon>
        <taxon>Pentapetalae</taxon>
        <taxon>Caryophyllales</taxon>
        <taxon>Cactineae</taxon>
        <taxon>Cactaceae</taxon>
        <taxon>Cactoideae</taxon>
        <taxon>Echinocereeae</taxon>
        <taxon>Carnegiea</taxon>
    </lineage>
</organism>
<sequence>MVTTEEQSRQIMIVQAKPKTKATIALLKPLAVTWFCPRRLMENPGEKLKENEREKQGKEVYHHYAHADLCKDTRWTAKECYAYMYARSWRPVNQFYSDLVNGKSVLSELFGAKNEGNIVESLDEYAPETSQPEDQSGRWARATFKIVVSYHGEYFDGWQKQPGLNTVQGLIERSIGTFVDDKKAQHLKDKGLPVEGMTAVAGRTDKGVTALNQVCSFYTWRKDVKVEDVECAINMAAPGKLRVVSVSQVSRAFHPNFCAKWRRYLYMFPLGEDNQLKQIDKQEKKNICFDMSRERHRKNTAEDNRVEETEGFPHGRDVIDGAKKPTSFSVAKVDLFLRNLEGKLLSYKMFARDTKASRNIGPPTECFLYHARATEAMLPCSSKSEADAVRVMCVELVGNRFLRRMVRVLVATAVREAAAGSEDGILLKLVEATCRRATAPPAPPDGLCLVDVGYSDFNPRRCFIY</sequence>
<feature type="domain" description="Pseudouridine synthase I TruA alpha/beta" evidence="5">
    <location>
        <begin position="390"/>
        <end position="455"/>
    </location>
</feature>
<keyword evidence="3 4" id="KW-0413">Isomerase</keyword>
<dbReference type="GO" id="GO:0160147">
    <property type="term" value="F:tRNA pseudouridine(38-40) synthase activity"/>
    <property type="evidence" value="ECO:0007669"/>
    <property type="project" value="UniProtKB-EC"/>
</dbReference>
<dbReference type="Pfam" id="PF01416">
    <property type="entry name" value="PseudoU_synth_1"/>
    <property type="match status" value="1"/>
</dbReference>
<accession>A0A9Q1KXC8</accession>
<dbReference type="GO" id="GO:0031119">
    <property type="term" value="P:tRNA pseudouridine synthesis"/>
    <property type="evidence" value="ECO:0007669"/>
    <property type="project" value="TreeGrafter"/>
</dbReference>
<evidence type="ECO:0000313" key="6">
    <source>
        <dbReference type="EMBL" id="KAJ8451283.1"/>
    </source>
</evidence>
<evidence type="ECO:0000256" key="1">
    <source>
        <dbReference type="ARBA" id="ARBA00009375"/>
    </source>
</evidence>
<proteinExistence type="inferred from homology"/>
<dbReference type="OrthoDB" id="271910at2759"/>
<dbReference type="InterPro" id="IPR020094">
    <property type="entry name" value="TruA/RsuA/RluB/E/F_N"/>
</dbReference>
<comment type="similarity">
    <text evidence="1 4">Belongs to the tRNA pseudouridine synthase TruA family.</text>
</comment>
<dbReference type="SUPFAM" id="SSF55120">
    <property type="entry name" value="Pseudouridine synthase"/>
    <property type="match status" value="1"/>
</dbReference>
<comment type="caution">
    <text evidence="6">The sequence shown here is derived from an EMBL/GenBank/DDBJ whole genome shotgun (WGS) entry which is preliminary data.</text>
</comment>
<dbReference type="FunFam" id="3.30.70.660:FF:000019">
    <property type="entry name" value="tRNA pseudouridine synthase"/>
    <property type="match status" value="1"/>
</dbReference>
<dbReference type="InterPro" id="IPR001406">
    <property type="entry name" value="PsdUridine_synth_TruA"/>
</dbReference>
<dbReference type="EC" id="5.4.99.12" evidence="4"/>
<keyword evidence="7" id="KW-1185">Reference proteome</keyword>
<gene>
    <name evidence="6" type="ORF">Cgig2_014055</name>
</gene>